<sequence>MQPRMLHCVFRRQFLLGLVASDHLVLRSVVHKHAPDVLYKRCRHEITDKYCKPYKAFEYALPDRRDLRTFKGNRANQRGQHKKQADA</sequence>
<reference evidence="1" key="1">
    <citation type="submission" date="2019-08" db="EMBL/GenBank/DDBJ databases">
        <authorList>
            <person name="Kucharzyk K."/>
            <person name="Murdoch R.W."/>
            <person name="Higgins S."/>
            <person name="Loffler F."/>
        </authorList>
    </citation>
    <scope>NUCLEOTIDE SEQUENCE</scope>
</reference>
<organism evidence="1">
    <name type="scientific">bioreactor metagenome</name>
    <dbReference type="NCBI Taxonomy" id="1076179"/>
    <lineage>
        <taxon>unclassified sequences</taxon>
        <taxon>metagenomes</taxon>
        <taxon>ecological metagenomes</taxon>
    </lineage>
</organism>
<dbReference type="EMBL" id="VSSQ01109361">
    <property type="protein sequence ID" value="MPN47685.1"/>
    <property type="molecule type" value="Genomic_DNA"/>
</dbReference>
<proteinExistence type="predicted"/>
<dbReference type="AlphaFoldDB" id="A0A645I8L3"/>
<comment type="caution">
    <text evidence="1">The sequence shown here is derived from an EMBL/GenBank/DDBJ whole genome shotgun (WGS) entry which is preliminary data.</text>
</comment>
<accession>A0A645I8L3</accession>
<name>A0A645I8L3_9ZZZZ</name>
<gene>
    <name evidence="1" type="ORF">SDC9_195289</name>
</gene>
<protein>
    <submittedName>
        <fullName evidence="1">Uncharacterized protein</fullName>
    </submittedName>
</protein>
<evidence type="ECO:0000313" key="1">
    <source>
        <dbReference type="EMBL" id="MPN47685.1"/>
    </source>
</evidence>